<dbReference type="AlphaFoldDB" id="A0AAD7ACK9"/>
<organism evidence="1 2">
    <name type="scientific">Mycena albidolilacea</name>
    <dbReference type="NCBI Taxonomy" id="1033008"/>
    <lineage>
        <taxon>Eukaryota</taxon>
        <taxon>Fungi</taxon>
        <taxon>Dikarya</taxon>
        <taxon>Basidiomycota</taxon>
        <taxon>Agaricomycotina</taxon>
        <taxon>Agaricomycetes</taxon>
        <taxon>Agaricomycetidae</taxon>
        <taxon>Agaricales</taxon>
        <taxon>Marasmiineae</taxon>
        <taxon>Mycenaceae</taxon>
        <taxon>Mycena</taxon>
    </lineage>
</organism>
<gene>
    <name evidence="1" type="ORF">DFH08DRAFT_803272</name>
</gene>
<proteinExistence type="predicted"/>
<protein>
    <submittedName>
        <fullName evidence="1">Uncharacterized protein</fullName>
    </submittedName>
</protein>
<evidence type="ECO:0000313" key="2">
    <source>
        <dbReference type="Proteomes" id="UP001218218"/>
    </source>
</evidence>
<sequence length="126" mass="13564">MIGALAVESAYPVSTHGGIARRRSAVIITADSVATPRLSAAHGGAARQAAPIIGLNAVNGSSGIGFDLKFGLFGEKRRGRSNRLSLAVRHRRGANLCFLWRAPESMMVERPAEDPSHREWWGACER</sequence>
<keyword evidence="2" id="KW-1185">Reference proteome</keyword>
<accession>A0AAD7ACK9</accession>
<reference evidence="1" key="1">
    <citation type="submission" date="2023-03" db="EMBL/GenBank/DDBJ databases">
        <title>Massive genome expansion in bonnet fungi (Mycena s.s.) driven by repeated elements and novel gene families across ecological guilds.</title>
        <authorList>
            <consortium name="Lawrence Berkeley National Laboratory"/>
            <person name="Harder C.B."/>
            <person name="Miyauchi S."/>
            <person name="Viragh M."/>
            <person name="Kuo A."/>
            <person name="Thoen E."/>
            <person name="Andreopoulos B."/>
            <person name="Lu D."/>
            <person name="Skrede I."/>
            <person name="Drula E."/>
            <person name="Henrissat B."/>
            <person name="Morin E."/>
            <person name="Kohler A."/>
            <person name="Barry K."/>
            <person name="LaButti K."/>
            <person name="Morin E."/>
            <person name="Salamov A."/>
            <person name="Lipzen A."/>
            <person name="Mereny Z."/>
            <person name="Hegedus B."/>
            <person name="Baldrian P."/>
            <person name="Stursova M."/>
            <person name="Weitz H."/>
            <person name="Taylor A."/>
            <person name="Grigoriev I.V."/>
            <person name="Nagy L.G."/>
            <person name="Martin F."/>
            <person name="Kauserud H."/>
        </authorList>
    </citation>
    <scope>NUCLEOTIDE SEQUENCE</scope>
    <source>
        <strain evidence="1">CBHHK002</strain>
    </source>
</reference>
<dbReference type="EMBL" id="JARIHO010000009">
    <property type="protein sequence ID" value="KAJ7355223.1"/>
    <property type="molecule type" value="Genomic_DNA"/>
</dbReference>
<dbReference type="Proteomes" id="UP001218218">
    <property type="component" value="Unassembled WGS sequence"/>
</dbReference>
<comment type="caution">
    <text evidence="1">The sequence shown here is derived from an EMBL/GenBank/DDBJ whole genome shotgun (WGS) entry which is preliminary data.</text>
</comment>
<evidence type="ECO:0000313" key="1">
    <source>
        <dbReference type="EMBL" id="KAJ7355223.1"/>
    </source>
</evidence>
<name>A0AAD7ACK9_9AGAR</name>